<dbReference type="AlphaFoldDB" id="A0A093V738"/>
<comment type="caution">
    <text evidence="7">The sequence shown here is derived from an EMBL/GenBank/DDBJ whole genome shotgun (WGS) entry which is preliminary data.</text>
</comment>
<sequence>MLRWWVPDLHPDRNCSRSLIIDNVVRYAARMAQRPLLTSSITTATLFGAGDVLAQQVVDKKGFDEHDYARTGRMVLYGGAIFGPAASAWYGVLQRHVVLKSTTATVVARVAADQLLFTPVNLFCFLSSMSIMEGTDPMEKLRKAYWPTYKTNLGVWSTVQLGNFSLVPLEYRVLVVNVVSLGWNCYLSFVNSKA</sequence>
<keyword evidence="5 6" id="KW-0472">Membrane</keyword>
<dbReference type="EMBL" id="JPOX01000044">
    <property type="protein sequence ID" value="KFX42496.1"/>
    <property type="molecule type" value="Genomic_DNA"/>
</dbReference>
<name>A0A093V738_TALMA</name>
<dbReference type="GO" id="GO:0016020">
    <property type="term" value="C:membrane"/>
    <property type="evidence" value="ECO:0007669"/>
    <property type="project" value="UniProtKB-SubCell"/>
</dbReference>
<accession>A0A093V738</accession>
<organism evidence="7">
    <name type="scientific">Talaromyces marneffei PM1</name>
    <dbReference type="NCBI Taxonomy" id="1077442"/>
    <lineage>
        <taxon>Eukaryota</taxon>
        <taxon>Fungi</taxon>
        <taxon>Dikarya</taxon>
        <taxon>Ascomycota</taxon>
        <taxon>Pezizomycotina</taxon>
        <taxon>Eurotiomycetes</taxon>
        <taxon>Eurotiomycetidae</taxon>
        <taxon>Eurotiales</taxon>
        <taxon>Trichocomaceae</taxon>
        <taxon>Talaromyces</taxon>
        <taxon>Talaromyces sect. Talaromyces</taxon>
    </lineage>
</organism>
<comment type="subcellular location">
    <subcellularLocation>
        <location evidence="1">Membrane</location>
        <topology evidence="1">Multi-pass membrane protein</topology>
    </subcellularLocation>
</comment>
<evidence type="ECO:0000256" key="3">
    <source>
        <dbReference type="ARBA" id="ARBA00022692"/>
    </source>
</evidence>
<feature type="transmembrane region" description="Helical" evidence="6">
    <location>
        <begin position="36"/>
        <end position="54"/>
    </location>
</feature>
<reference evidence="7" key="2">
    <citation type="journal article" date="2014" name="PLoS Genet.">
        <title>Signature gene expression reveals novel clues to the molecular mechanisms of dimorphic transition in Penicillium marneffei.</title>
        <authorList>
            <person name="Yang E."/>
            <person name="Wang G."/>
            <person name="Cai J."/>
            <person name="Woo P.C."/>
            <person name="Lau S.K."/>
            <person name="Yuen K.-Y."/>
            <person name="Chow W.-N."/>
            <person name="Lin X."/>
        </authorList>
    </citation>
    <scope>NUCLEOTIDE SEQUENCE</scope>
    <source>
        <strain evidence="7">PM1</strain>
    </source>
</reference>
<dbReference type="PANTHER" id="PTHR11266:SF17">
    <property type="entry name" value="PROTEIN MPV17"/>
    <property type="match status" value="1"/>
</dbReference>
<dbReference type="eggNOG" id="KOG1944">
    <property type="taxonomic scope" value="Eukaryota"/>
</dbReference>
<evidence type="ECO:0000256" key="2">
    <source>
        <dbReference type="ARBA" id="ARBA00006824"/>
    </source>
</evidence>
<evidence type="ECO:0000313" key="7">
    <source>
        <dbReference type="EMBL" id="KFX42496.1"/>
    </source>
</evidence>
<evidence type="ECO:0000256" key="5">
    <source>
        <dbReference type="ARBA" id="ARBA00023136"/>
    </source>
</evidence>
<evidence type="ECO:0000256" key="6">
    <source>
        <dbReference type="RuleBase" id="RU363053"/>
    </source>
</evidence>
<feature type="transmembrane region" description="Helical" evidence="6">
    <location>
        <begin position="74"/>
        <end position="93"/>
    </location>
</feature>
<keyword evidence="4 6" id="KW-1133">Transmembrane helix</keyword>
<comment type="similarity">
    <text evidence="2 6">Belongs to the peroxisomal membrane protein PXMP2/4 family.</text>
</comment>
<dbReference type="Pfam" id="PF04117">
    <property type="entry name" value="Mpv17_PMP22"/>
    <property type="match status" value="1"/>
</dbReference>
<proteinExistence type="inferred from homology"/>
<reference key="1">
    <citation type="journal article" date="2014" name="PLoS Genet.">
        <title>Signature Gene Expression Reveals Novel Clues to the Molecular Mechanisms of Dimorphic Transition in Penicillium marneffei.</title>
        <authorList>
            <person name="Yang E."/>
            <person name="Wang G."/>
            <person name="Cai J."/>
            <person name="Woo P.C."/>
            <person name="Lau S.K."/>
            <person name="Yuen K.-Y."/>
            <person name="Chow W.-N."/>
            <person name="Lin X."/>
        </authorList>
    </citation>
    <scope>NUCLEOTIDE SEQUENCE [LARGE SCALE GENOMIC DNA]</scope>
    <source>
        <strain>PM1</strain>
    </source>
</reference>
<evidence type="ECO:0000256" key="1">
    <source>
        <dbReference type="ARBA" id="ARBA00004141"/>
    </source>
</evidence>
<gene>
    <name evidence="7" type="ORF">GQ26_0440630</name>
</gene>
<keyword evidence="3 6" id="KW-0812">Transmembrane</keyword>
<evidence type="ECO:0000256" key="4">
    <source>
        <dbReference type="ARBA" id="ARBA00022989"/>
    </source>
</evidence>
<dbReference type="HOGENOM" id="CLU_049109_8_1_1"/>
<protein>
    <submittedName>
        <fullName evidence="7">Protein sym1</fullName>
    </submittedName>
</protein>
<dbReference type="InterPro" id="IPR007248">
    <property type="entry name" value="Mpv17_PMP22"/>
</dbReference>
<dbReference type="GO" id="GO:0005739">
    <property type="term" value="C:mitochondrion"/>
    <property type="evidence" value="ECO:0007669"/>
    <property type="project" value="TreeGrafter"/>
</dbReference>
<dbReference type="PANTHER" id="PTHR11266">
    <property type="entry name" value="PEROXISOMAL MEMBRANE PROTEIN 2, PXMP2 MPV17"/>
    <property type="match status" value="1"/>
</dbReference>